<dbReference type="AlphaFoldDB" id="A0A4Y8CEC8"/>
<organism evidence="2 3">
    <name type="scientific">Botryotinia calthae</name>
    <dbReference type="NCBI Taxonomy" id="38488"/>
    <lineage>
        <taxon>Eukaryota</taxon>
        <taxon>Fungi</taxon>
        <taxon>Dikarya</taxon>
        <taxon>Ascomycota</taxon>
        <taxon>Pezizomycotina</taxon>
        <taxon>Leotiomycetes</taxon>
        <taxon>Helotiales</taxon>
        <taxon>Sclerotiniaceae</taxon>
        <taxon>Botryotinia</taxon>
    </lineage>
</organism>
<name>A0A4Y8CEC8_9HELO</name>
<protein>
    <submittedName>
        <fullName evidence="2">Uncharacterized protein</fullName>
    </submittedName>
</protein>
<dbReference type="OrthoDB" id="4931938at2759"/>
<feature type="signal peptide" evidence="1">
    <location>
        <begin position="1"/>
        <end position="22"/>
    </location>
</feature>
<gene>
    <name evidence="2" type="ORF">BOTCAL_1010g00010</name>
</gene>
<sequence length="351" mass="39153">MRYISLKSVIFLSASLHRHVLGQEETEQLGYMEAYEPGMPMNQFHFGQAETEEALDVAAAYRLGVTTDSRVFRDDETKEDPEATMYAMDIPNGDLKNLDASTNISETLGISGNWDSLTTRSWTKYSRAAAEYTEDGAVFKVLRNEAKVRMSVIKLCGGLFYARNIFWKGGILGHHVHQDNYFNQASFYAGLTQATSDTDGGYVVRDKPIEIMTDRTSSACSVVSSWTDNGNWGKLGDIMDHFIGLWSAPKETCAICPSHGGGNGLLCALSCDPISPLWIESTNYYLRNAFIHVIGKGELYSALYKIRGQFNRGDGNGGLRAPTWLNAQCDGDNLYFKETQDDPTWVVFWEV</sequence>
<evidence type="ECO:0000313" key="3">
    <source>
        <dbReference type="Proteomes" id="UP000297299"/>
    </source>
</evidence>
<keyword evidence="3" id="KW-1185">Reference proteome</keyword>
<keyword evidence="1" id="KW-0732">Signal</keyword>
<accession>A0A4Y8CEC8</accession>
<dbReference type="EMBL" id="PHWZ01001006">
    <property type="protein sequence ID" value="TEY28619.1"/>
    <property type="molecule type" value="Genomic_DNA"/>
</dbReference>
<dbReference type="Proteomes" id="UP000297299">
    <property type="component" value="Unassembled WGS sequence"/>
</dbReference>
<evidence type="ECO:0000256" key="1">
    <source>
        <dbReference type="SAM" id="SignalP"/>
    </source>
</evidence>
<feature type="chain" id="PRO_5021392985" evidence="1">
    <location>
        <begin position="23"/>
        <end position="351"/>
    </location>
</feature>
<reference evidence="2 3" key="1">
    <citation type="submission" date="2017-11" db="EMBL/GenBank/DDBJ databases">
        <title>Comparative genomics of Botrytis spp.</title>
        <authorList>
            <person name="Valero-Jimenez C.A."/>
            <person name="Tapia P."/>
            <person name="Veloso J."/>
            <person name="Silva-Moreno E."/>
            <person name="Staats M."/>
            <person name="Valdes J.H."/>
            <person name="Van Kan J.A.L."/>
        </authorList>
    </citation>
    <scope>NUCLEOTIDE SEQUENCE [LARGE SCALE GENOMIC DNA]</scope>
    <source>
        <strain evidence="2 3">MUCL2830</strain>
    </source>
</reference>
<comment type="caution">
    <text evidence="2">The sequence shown here is derived from an EMBL/GenBank/DDBJ whole genome shotgun (WGS) entry which is preliminary data.</text>
</comment>
<proteinExistence type="predicted"/>
<evidence type="ECO:0000313" key="2">
    <source>
        <dbReference type="EMBL" id="TEY28619.1"/>
    </source>
</evidence>